<accession>A0A2T7BL11</accession>
<proteinExistence type="predicted"/>
<dbReference type="Pfam" id="PF10067">
    <property type="entry name" value="DUF2306"/>
    <property type="match status" value="1"/>
</dbReference>
<feature type="transmembrane region" description="Helical" evidence="1">
    <location>
        <begin position="184"/>
        <end position="205"/>
    </location>
</feature>
<organism evidence="2 3">
    <name type="scientific">Chitinophaga parva</name>
    <dbReference type="NCBI Taxonomy" id="2169414"/>
    <lineage>
        <taxon>Bacteria</taxon>
        <taxon>Pseudomonadati</taxon>
        <taxon>Bacteroidota</taxon>
        <taxon>Chitinophagia</taxon>
        <taxon>Chitinophagales</taxon>
        <taxon>Chitinophagaceae</taxon>
        <taxon>Chitinophaga</taxon>
    </lineage>
</organism>
<gene>
    <name evidence="2" type="ORF">DCC81_02260</name>
</gene>
<keyword evidence="1" id="KW-0472">Membrane</keyword>
<dbReference type="AlphaFoldDB" id="A0A2T7BL11"/>
<comment type="caution">
    <text evidence="2">The sequence shown here is derived from an EMBL/GenBank/DDBJ whole genome shotgun (WGS) entry which is preliminary data.</text>
</comment>
<keyword evidence="3" id="KW-1185">Reference proteome</keyword>
<feature type="transmembrane region" description="Helical" evidence="1">
    <location>
        <begin position="118"/>
        <end position="142"/>
    </location>
</feature>
<dbReference type="Proteomes" id="UP000244450">
    <property type="component" value="Unassembled WGS sequence"/>
</dbReference>
<feature type="transmembrane region" description="Helical" evidence="1">
    <location>
        <begin position="154"/>
        <end position="178"/>
    </location>
</feature>
<feature type="transmembrane region" description="Helical" evidence="1">
    <location>
        <begin position="93"/>
        <end position="112"/>
    </location>
</feature>
<name>A0A2T7BL11_9BACT</name>
<dbReference type="OrthoDB" id="6385003at2"/>
<dbReference type="RefSeq" id="WP_108684969.1">
    <property type="nucleotide sequence ID" value="NZ_QCYK01000001.1"/>
</dbReference>
<keyword evidence="1" id="KW-0812">Transmembrane</keyword>
<protein>
    <recommendedName>
        <fullName evidence="4">DUF2306 domain-containing protein</fullName>
    </recommendedName>
</protein>
<reference evidence="2 3" key="1">
    <citation type="submission" date="2018-04" db="EMBL/GenBank/DDBJ databases">
        <title>Chitinophaga fuyangensis sp. nov., isolated from soil in a chemical factory.</title>
        <authorList>
            <person name="Chen K."/>
        </authorList>
    </citation>
    <scope>NUCLEOTIDE SEQUENCE [LARGE SCALE GENOMIC DNA]</scope>
    <source>
        <strain evidence="2 3">LY-1</strain>
    </source>
</reference>
<evidence type="ECO:0000313" key="3">
    <source>
        <dbReference type="Proteomes" id="UP000244450"/>
    </source>
</evidence>
<evidence type="ECO:0008006" key="4">
    <source>
        <dbReference type="Google" id="ProtNLM"/>
    </source>
</evidence>
<evidence type="ECO:0000256" key="1">
    <source>
        <dbReference type="SAM" id="Phobius"/>
    </source>
</evidence>
<feature type="transmembrane region" description="Helical" evidence="1">
    <location>
        <begin position="12"/>
        <end position="37"/>
    </location>
</feature>
<sequence>MRQVIHTGLRWLAVLLILWGSVLMIRLSLPYAAFYRYTDFLMTKQLVYANHYWRFSFYVHVLLSSFVLITGLLQFSRWLLLHRPRWHRLCGKIYVVIVLFFSGPAGLVMGFYANAGFWARLSFVILAGLWLFFTAMAWLKIVKGRWQAHATYMLYSYALTLSALSLRFYALMIGMLHLPIHPRPAYIAISWLSWTLNLLIACLLVRTKFLQRYAPVERTAVNK</sequence>
<keyword evidence="1" id="KW-1133">Transmembrane helix</keyword>
<dbReference type="InterPro" id="IPR018750">
    <property type="entry name" value="DUF2306_membrane"/>
</dbReference>
<evidence type="ECO:0000313" key="2">
    <source>
        <dbReference type="EMBL" id="PUZ28330.1"/>
    </source>
</evidence>
<feature type="transmembrane region" description="Helical" evidence="1">
    <location>
        <begin position="57"/>
        <end position="81"/>
    </location>
</feature>
<dbReference type="EMBL" id="QCYK01000001">
    <property type="protein sequence ID" value="PUZ28330.1"/>
    <property type="molecule type" value="Genomic_DNA"/>
</dbReference>